<dbReference type="OrthoDB" id="9765517at2"/>
<keyword evidence="3" id="KW-0547">Nucleotide-binding</keyword>
<keyword evidence="1" id="KW-0436">Ligase</keyword>
<dbReference type="RefSeq" id="WP_119833290.1">
    <property type="nucleotide sequence ID" value="NZ_QYUL01000004.1"/>
</dbReference>
<accession>A0A418VPG5</accession>
<dbReference type="Gene3D" id="3.30.1490.330">
    <property type="match status" value="1"/>
</dbReference>
<dbReference type="GO" id="GO:0005524">
    <property type="term" value="F:ATP binding"/>
    <property type="evidence" value="ECO:0007669"/>
    <property type="project" value="UniProtKB-KW"/>
</dbReference>
<evidence type="ECO:0000256" key="1">
    <source>
        <dbReference type="ARBA" id="ARBA00022598"/>
    </source>
</evidence>
<evidence type="ECO:0000256" key="4">
    <source>
        <dbReference type="ARBA" id="ARBA00022840"/>
    </source>
</evidence>
<dbReference type="SUPFAM" id="SSF56059">
    <property type="entry name" value="Glutathione synthetase ATP-binding domain-like"/>
    <property type="match status" value="1"/>
</dbReference>
<dbReference type="EMBL" id="QYUL01000004">
    <property type="protein sequence ID" value="RJF78147.1"/>
    <property type="molecule type" value="Genomic_DNA"/>
</dbReference>
<evidence type="ECO:0000313" key="7">
    <source>
        <dbReference type="EMBL" id="RJF78147.1"/>
    </source>
</evidence>
<comment type="caution">
    <text evidence="7">The sequence shown here is derived from an EMBL/GenBank/DDBJ whole genome shotgun (WGS) entry which is preliminary data.</text>
</comment>
<dbReference type="GO" id="GO:0016874">
    <property type="term" value="F:ligase activity"/>
    <property type="evidence" value="ECO:0007669"/>
    <property type="project" value="UniProtKB-KW"/>
</dbReference>
<sequence>MDRVQTSPRPDWQAQLDEIGFPFHTDADGTPYWDERAHWRFSLAEIETLEAAAEEVYRLCEEAVGHVVERGLYEAVGIPDWAAPAIEASWAERDTRDMALYARFDFAWNGKDGPPRALELNAETPTALYETAVVQWCWLQDVHPEADQFNSLEEALVERWRARARAFPGLASHEEAVHFACLTPHPEDEATIAYLQTLALRGGMTTKAMPIQAIRYDDASGYFLDDSGLPIRHLMKLYPWDWMIREATGRELLAAAEQGRIRMIEPAWKMVMASKGLFALLWELNPGHPNLLPTALDRARFPAGGTVVAKPLLGREGCNVSIATLDAAGFPVEQPIAQTGGPYGEDGWVYQAFTPLAEADGNYAVFGVWMAGGTPCGLGVREDHSLITGDMSRFVPHRIARG</sequence>
<feature type="domain" description="Glutathionylspermidine synthase pre-ATP-grasp-like" evidence="6">
    <location>
        <begin position="12"/>
        <end position="399"/>
    </location>
</feature>
<evidence type="ECO:0000313" key="8">
    <source>
        <dbReference type="Proteomes" id="UP000283458"/>
    </source>
</evidence>
<dbReference type="Pfam" id="PF03738">
    <property type="entry name" value="GSP_synth"/>
    <property type="match status" value="1"/>
</dbReference>
<protein>
    <submittedName>
        <fullName evidence="7">Glutathionylspermidine synthase family protein</fullName>
    </submittedName>
</protein>
<dbReference type="GO" id="GO:0046872">
    <property type="term" value="F:metal ion binding"/>
    <property type="evidence" value="ECO:0007669"/>
    <property type="project" value="UniProtKB-KW"/>
</dbReference>
<organism evidence="7 8">
    <name type="scientific">Azospirillum cavernae</name>
    <dbReference type="NCBI Taxonomy" id="2320860"/>
    <lineage>
        <taxon>Bacteria</taxon>
        <taxon>Pseudomonadati</taxon>
        <taxon>Pseudomonadota</taxon>
        <taxon>Alphaproteobacteria</taxon>
        <taxon>Rhodospirillales</taxon>
        <taxon>Azospirillaceae</taxon>
        <taxon>Azospirillum</taxon>
    </lineage>
</organism>
<name>A0A418VPG5_9PROT</name>
<dbReference type="InterPro" id="IPR016185">
    <property type="entry name" value="PreATP-grasp_dom_sf"/>
</dbReference>
<reference evidence="7 8" key="1">
    <citation type="submission" date="2018-09" db="EMBL/GenBank/DDBJ databases">
        <authorList>
            <person name="Zhu H."/>
        </authorList>
    </citation>
    <scope>NUCLEOTIDE SEQUENCE [LARGE SCALE GENOMIC DNA]</scope>
    <source>
        <strain evidence="7 8">K2W22B-5</strain>
    </source>
</reference>
<evidence type="ECO:0000256" key="5">
    <source>
        <dbReference type="ARBA" id="ARBA00022842"/>
    </source>
</evidence>
<keyword evidence="8" id="KW-1185">Reference proteome</keyword>
<proteinExistence type="predicted"/>
<keyword evidence="4" id="KW-0067">ATP-binding</keyword>
<keyword evidence="2" id="KW-0479">Metal-binding</keyword>
<evidence type="ECO:0000256" key="3">
    <source>
        <dbReference type="ARBA" id="ARBA00022741"/>
    </source>
</evidence>
<dbReference type="AlphaFoldDB" id="A0A418VPG5"/>
<keyword evidence="5" id="KW-0460">Magnesium</keyword>
<dbReference type="InterPro" id="IPR005494">
    <property type="entry name" value="GSPS_pre-ATP-grasp-like_dom"/>
</dbReference>
<dbReference type="Proteomes" id="UP000283458">
    <property type="component" value="Unassembled WGS sequence"/>
</dbReference>
<evidence type="ECO:0000256" key="2">
    <source>
        <dbReference type="ARBA" id="ARBA00022723"/>
    </source>
</evidence>
<dbReference type="SUPFAM" id="SSF52440">
    <property type="entry name" value="PreATP-grasp domain"/>
    <property type="match status" value="1"/>
</dbReference>
<evidence type="ECO:0000259" key="6">
    <source>
        <dbReference type="Pfam" id="PF03738"/>
    </source>
</evidence>
<gene>
    <name evidence="7" type="ORF">D3877_23770</name>
</gene>